<feature type="region of interest" description="Disordered" evidence="1">
    <location>
        <begin position="572"/>
        <end position="651"/>
    </location>
</feature>
<evidence type="ECO:0000313" key="3">
    <source>
        <dbReference type="Proteomes" id="UP000275078"/>
    </source>
</evidence>
<feature type="compositionally biased region" description="Low complexity" evidence="1">
    <location>
        <begin position="439"/>
        <end position="456"/>
    </location>
</feature>
<proteinExistence type="predicted"/>
<dbReference type="AlphaFoldDB" id="A0A3N4HUE1"/>
<protein>
    <submittedName>
        <fullName evidence="2">Uncharacterized protein</fullName>
    </submittedName>
</protein>
<dbReference type="EMBL" id="ML119764">
    <property type="protein sequence ID" value="RPA75430.1"/>
    <property type="molecule type" value="Genomic_DNA"/>
</dbReference>
<feature type="compositionally biased region" description="Pro residues" evidence="1">
    <location>
        <begin position="604"/>
        <end position="614"/>
    </location>
</feature>
<accession>A0A3N4HUE1</accession>
<keyword evidence="3" id="KW-1185">Reference proteome</keyword>
<feature type="compositionally biased region" description="Pro residues" evidence="1">
    <location>
        <begin position="579"/>
        <end position="595"/>
    </location>
</feature>
<evidence type="ECO:0000256" key="1">
    <source>
        <dbReference type="SAM" id="MobiDB-lite"/>
    </source>
</evidence>
<organism evidence="2 3">
    <name type="scientific">Ascobolus immersus RN42</name>
    <dbReference type="NCBI Taxonomy" id="1160509"/>
    <lineage>
        <taxon>Eukaryota</taxon>
        <taxon>Fungi</taxon>
        <taxon>Dikarya</taxon>
        <taxon>Ascomycota</taxon>
        <taxon>Pezizomycotina</taxon>
        <taxon>Pezizomycetes</taxon>
        <taxon>Pezizales</taxon>
        <taxon>Ascobolaceae</taxon>
        <taxon>Ascobolus</taxon>
    </lineage>
</organism>
<evidence type="ECO:0000313" key="2">
    <source>
        <dbReference type="EMBL" id="RPA75430.1"/>
    </source>
</evidence>
<feature type="region of interest" description="Disordered" evidence="1">
    <location>
        <begin position="436"/>
        <end position="514"/>
    </location>
</feature>
<dbReference type="Proteomes" id="UP000275078">
    <property type="component" value="Unassembled WGS sequence"/>
</dbReference>
<gene>
    <name evidence="2" type="ORF">BJ508DRAFT_332145</name>
</gene>
<dbReference type="PRINTS" id="PR01217">
    <property type="entry name" value="PRICHEXTENSN"/>
</dbReference>
<feature type="compositionally biased region" description="Pro residues" evidence="1">
    <location>
        <begin position="457"/>
        <end position="469"/>
    </location>
</feature>
<feature type="compositionally biased region" description="Low complexity" evidence="1">
    <location>
        <begin position="629"/>
        <end position="639"/>
    </location>
</feature>
<reference evidence="2 3" key="1">
    <citation type="journal article" date="2018" name="Nat. Ecol. Evol.">
        <title>Pezizomycetes genomes reveal the molecular basis of ectomycorrhizal truffle lifestyle.</title>
        <authorList>
            <person name="Murat C."/>
            <person name="Payen T."/>
            <person name="Noel B."/>
            <person name="Kuo A."/>
            <person name="Morin E."/>
            <person name="Chen J."/>
            <person name="Kohler A."/>
            <person name="Krizsan K."/>
            <person name="Balestrini R."/>
            <person name="Da Silva C."/>
            <person name="Montanini B."/>
            <person name="Hainaut M."/>
            <person name="Levati E."/>
            <person name="Barry K.W."/>
            <person name="Belfiori B."/>
            <person name="Cichocki N."/>
            <person name="Clum A."/>
            <person name="Dockter R.B."/>
            <person name="Fauchery L."/>
            <person name="Guy J."/>
            <person name="Iotti M."/>
            <person name="Le Tacon F."/>
            <person name="Lindquist E.A."/>
            <person name="Lipzen A."/>
            <person name="Malagnac F."/>
            <person name="Mello A."/>
            <person name="Molinier V."/>
            <person name="Miyauchi S."/>
            <person name="Poulain J."/>
            <person name="Riccioni C."/>
            <person name="Rubini A."/>
            <person name="Sitrit Y."/>
            <person name="Splivallo R."/>
            <person name="Traeger S."/>
            <person name="Wang M."/>
            <person name="Zifcakova L."/>
            <person name="Wipf D."/>
            <person name="Zambonelli A."/>
            <person name="Paolocci F."/>
            <person name="Nowrousian M."/>
            <person name="Ottonello S."/>
            <person name="Baldrian P."/>
            <person name="Spatafora J.W."/>
            <person name="Henrissat B."/>
            <person name="Nagy L.G."/>
            <person name="Aury J.M."/>
            <person name="Wincker P."/>
            <person name="Grigoriev I.V."/>
            <person name="Bonfante P."/>
            <person name="Martin F.M."/>
        </authorList>
    </citation>
    <scope>NUCLEOTIDE SEQUENCE [LARGE SCALE GENOMIC DNA]</scope>
    <source>
        <strain evidence="2 3">RN42</strain>
    </source>
</reference>
<feature type="compositionally biased region" description="Basic and acidic residues" evidence="1">
    <location>
        <begin position="480"/>
        <end position="497"/>
    </location>
</feature>
<name>A0A3N4HUE1_ASCIM</name>
<sequence>MDIPTSFSFSPYKPEPPHLLYTTHLSIFHEESASDNESFTSETSLLSSSDTMSLASDPLDESDFFNALTTTQAPLTDSTVEPIEEDDDADDQILIPGSVPWSQRFDLGVIHSTFYIPIRGTRKAKYHDLGRALGMPAIQAQSGGEFVSVIRNFLLECNNPVELFNDSALHDLAWYNPDHQPHPPLLKAGDPFCFNILEAKLPTQPLKTINPGPPSKQTPLKRARSNFETDPENEAQSAYAQTAGTVAVLQDRVADLELTLHGKVSTLADPNLPSSKAVATDPCVLDRLHTIDLNPVTGAKLVSELPPAEYTTIIKDIGNYICHMPDTPFDALKDQILKEADDRLTAKAEVAVQSKAVRQLIIRSLKEEIQGAAARAAKAAIDEYIVSEEFLTDLQPKIQHAANAIPLSLIEKGRLQEQATAYLRPRWTAFEAKMLTHKPPTSTPSSSSQQQQSPVATSPPPPPPPPPQPLATTPTSPDRPNQDRPSTNRDRDTRDRQQQFMQQQESNASKMKKLENARRVSAYLTALTGIPHTPAQTQIIKDLGGGNFIPIGPNIIASYLNLTEIWEKEQEARAQAAYQPPPQAYTAPPPPPPASQPQFIPNPHYQPPPPPPAAPVQYSTPAPPPPMPRYKAQPPSQYTPQPPSQYGPYVG</sequence>